<dbReference type="InterPro" id="IPR001810">
    <property type="entry name" value="F-box_dom"/>
</dbReference>
<name>A0A9Q8Z9Y0_CURCL</name>
<evidence type="ECO:0000313" key="2">
    <source>
        <dbReference type="EMBL" id="USP77855.1"/>
    </source>
</evidence>
<evidence type="ECO:0000259" key="1">
    <source>
        <dbReference type="PROSITE" id="PS50181"/>
    </source>
</evidence>
<gene>
    <name evidence="2" type="ORF">yc1106_05129</name>
</gene>
<evidence type="ECO:0000313" key="3">
    <source>
        <dbReference type="Proteomes" id="UP001056012"/>
    </source>
</evidence>
<proteinExistence type="predicted"/>
<dbReference type="VEuPathDB" id="FungiDB:yc1106_05129"/>
<dbReference type="PROSITE" id="PS50181">
    <property type="entry name" value="FBOX"/>
    <property type="match status" value="1"/>
</dbReference>
<reference evidence="2" key="1">
    <citation type="submission" date="2021-12" db="EMBL/GenBank/DDBJ databases">
        <title>Curvularia clavata genome.</title>
        <authorList>
            <person name="Cao Y."/>
        </authorList>
    </citation>
    <scope>NUCLEOTIDE SEQUENCE</scope>
    <source>
        <strain evidence="2">Yc1106</strain>
    </source>
</reference>
<dbReference type="Proteomes" id="UP001056012">
    <property type="component" value="Chromosome 3"/>
</dbReference>
<dbReference type="EMBL" id="CP089276">
    <property type="protein sequence ID" value="USP77855.1"/>
    <property type="molecule type" value="Genomic_DNA"/>
</dbReference>
<sequence length="493" mass="56965">MTGLTNTSLDKLSALPEELIVSILDCIETDDISTLHALGGTSRRFQRLAISRLYSKFYGEAPEQFLRTIALSHPELADHVKEVVWFQTYWSVSARQRCVSPEQRLLLANKLQNTEHNFEMSEPSVDLPGRFIEFDHSREPHWWYLEFFLCFTPRVQKLTVWDTWLWDDHSYWFLTVSMNPHRFENLSSITVHGPQRIENVVPLLTLPSIRKLELLQVVAMRQELGRTFAWREGQGKSIADLLSSGSSLQQLILRASSIFFPDAIVILERLNKLKSLTYEYVDDELASHRRESHEFPRIEDLRRLSNCPLEYLRIRSESVLEREVVSSLFATRVPVLEKHPLQDLHTLDLGPCDDSSFWGTSFELHPLDTIRDPRDIAEQLPDTLEVLRIKWDEYDKNEGVQLLECLEPFARAVASASNLKRIAIADWPALGGWFPHQERFSRLQRLFRSLGMDLEVVGEEIDGEEPLVTADDVEQGWLWVGKTSSFTIYAGNS</sequence>
<organism evidence="2 3">
    <name type="scientific">Curvularia clavata</name>
    <dbReference type="NCBI Taxonomy" id="95742"/>
    <lineage>
        <taxon>Eukaryota</taxon>
        <taxon>Fungi</taxon>
        <taxon>Dikarya</taxon>
        <taxon>Ascomycota</taxon>
        <taxon>Pezizomycotina</taxon>
        <taxon>Dothideomycetes</taxon>
        <taxon>Pleosporomycetidae</taxon>
        <taxon>Pleosporales</taxon>
        <taxon>Pleosporineae</taxon>
        <taxon>Pleosporaceae</taxon>
        <taxon>Curvularia</taxon>
    </lineage>
</organism>
<feature type="domain" description="F-box" evidence="1">
    <location>
        <begin position="9"/>
        <end position="57"/>
    </location>
</feature>
<dbReference type="AlphaFoldDB" id="A0A9Q8Z9Y0"/>
<dbReference type="OrthoDB" id="3660227at2759"/>
<protein>
    <recommendedName>
        <fullName evidence="1">F-box domain-containing protein</fullName>
    </recommendedName>
</protein>
<keyword evidence="3" id="KW-1185">Reference proteome</keyword>
<accession>A0A9Q8Z9Y0</accession>